<organism evidence="1 2">
    <name type="scientific">Bacillus mesophilum</name>
    <dbReference type="NCBI Taxonomy" id="1071718"/>
    <lineage>
        <taxon>Bacteria</taxon>
        <taxon>Bacillati</taxon>
        <taxon>Bacillota</taxon>
        <taxon>Bacilli</taxon>
        <taxon>Bacillales</taxon>
        <taxon>Bacillaceae</taxon>
        <taxon>Bacillus</taxon>
    </lineage>
</organism>
<evidence type="ECO:0000313" key="1">
    <source>
        <dbReference type="EMBL" id="KAB2334292.1"/>
    </source>
</evidence>
<protein>
    <submittedName>
        <fullName evidence="1">Uncharacterized protein</fullName>
    </submittedName>
</protein>
<comment type="caution">
    <text evidence="1">The sequence shown here is derived from an EMBL/GenBank/DDBJ whole genome shotgun (WGS) entry which is preliminary data.</text>
</comment>
<evidence type="ECO:0000313" key="2">
    <source>
        <dbReference type="Proteomes" id="UP000441354"/>
    </source>
</evidence>
<name>A0A7V7UZT5_9BACI</name>
<keyword evidence="2" id="KW-1185">Reference proteome</keyword>
<reference evidence="1 2" key="1">
    <citation type="journal article" date="2014" name="Arch. Microbiol.">
        <title>Bacillus mesophilum sp. nov., strain IITR-54T, a novel 4-chlorobiphenyl dechlorinating bacterium.</title>
        <authorList>
            <person name="Manickam N."/>
            <person name="Singh N.K."/>
            <person name="Bajaj A."/>
            <person name="Kumar R.M."/>
            <person name="Kaur G."/>
            <person name="Kaur N."/>
            <person name="Bala M."/>
            <person name="Kumar A."/>
            <person name="Mayilraj S."/>
        </authorList>
    </citation>
    <scope>NUCLEOTIDE SEQUENCE [LARGE SCALE GENOMIC DNA]</scope>
    <source>
        <strain evidence="1 2">IITR-54</strain>
    </source>
</reference>
<dbReference type="EMBL" id="WBOT01000002">
    <property type="protein sequence ID" value="KAB2334292.1"/>
    <property type="molecule type" value="Genomic_DNA"/>
</dbReference>
<dbReference type="OrthoDB" id="9963512at2"/>
<gene>
    <name evidence="1" type="ORF">F7732_09485</name>
</gene>
<proteinExistence type="predicted"/>
<accession>A0A7V7UZT5</accession>
<dbReference type="Proteomes" id="UP000441354">
    <property type="component" value="Unassembled WGS sequence"/>
</dbReference>
<dbReference type="RefSeq" id="WP_151573606.1">
    <property type="nucleotide sequence ID" value="NZ_WBOT01000002.1"/>
</dbReference>
<dbReference type="AlphaFoldDB" id="A0A7V7UZT5"/>
<sequence>MNSGQATCSRDISLERLWLKLNEACEFFGVEVSHNKSFIQLWAEVVENTSEETLEELYEKISFSNNELSIRMGETVKRRLNRLYQLEEEGELCEV</sequence>